<protein>
    <submittedName>
        <fullName evidence="1">Uncharacterized protein</fullName>
    </submittedName>
</protein>
<reference evidence="1 2" key="1">
    <citation type="journal article" date="2022" name="Plant J.">
        <title>Chromosome-level genome of Camellia lanceoleosa provides a valuable resource for understanding genome evolution and self-incompatibility.</title>
        <authorList>
            <person name="Gong W."/>
            <person name="Xiao S."/>
            <person name="Wang L."/>
            <person name="Liao Z."/>
            <person name="Chang Y."/>
            <person name="Mo W."/>
            <person name="Hu G."/>
            <person name="Li W."/>
            <person name="Zhao G."/>
            <person name="Zhu H."/>
            <person name="Hu X."/>
            <person name="Ji K."/>
            <person name="Xiang X."/>
            <person name="Song Q."/>
            <person name="Yuan D."/>
            <person name="Jin S."/>
            <person name="Zhang L."/>
        </authorList>
    </citation>
    <scope>NUCLEOTIDE SEQUENCE [LARGE SCALE GENOMIC DNA]</scope>
    <source>
        <strain evidence="1">SQ_2022a</strain>
    </source>
</reference>
<evidence type="ECO:0000313" key="1">
    <source>
        <dbReference type="EMBL" id="KAI8021381.1"/>
    </source>
</evidence>
<comment type="caution">
    <text evidence="1">The sequence shown here is derived from an EMBL/GenBank/DDBJ whole genome shotgun (WGS) entry which is preliminary data.</text>
</comment>
<proteinExistence type="predicted"/>
<keyword evidence="2" id="KW-1185">Reference proteome</keyword>
<sequence>MMGSKKIVDCQSLHVDLSKETLVGTQQLELKEMHNELRKDTVIVDHRANRGTFPNSSPFGPIAPPSRSTGQLAASVSRHGSPAQCCAITPPSSRTTSDSLHGNPAYYCAVTSPSLSSRSTEQSASVIPVHNIEHVTREGAPPWHDQT</sequence>
<accession>A0ACC0ICG2</accession>
<name>A0ACC0ICG2_9ERIC</name>
<gene>
    <name evidence="1" type="ORF">LOK49_LG03G01575</name>
</gene>
<evidence type="ECO:0000313" key="2">
    <source>
        <dbReference type="Proteomes" id="UP001060215"/>
    </source>
</evidence>
<organism evidence="1 2">
    <name type="scientific">Camellia lanceoleosa</name>
    <dbReference type="NCBI Taxonomy" id="1840588"/>
    <lineage>
        <taxon>Eukaryota</taxon>
        <taxon>Viridiplantae</taxon>
        <taxon>Streptophyta</taxon>
        <taxon>Embryophyta</taxon>
        <taxon>Tracheophyta</taxon>
        <taxon>Spermatophyta</taxon>
        <taxon>Magnoliopsida</taxon>
        <taxon>eudicotyledons</taxon>
        <taxon>Gunneridae</taxon>
        <taxon>Pentapetalae</taxon>
        <taxon>asterids</taxon>
        <taxon>Ericales</taxon>
        <taxon>Theaceae</taxon>
        <taxon>Camellia</taxon>
    </lineage>
</organism>
<dbReference type="Proteomes" id="UP001060215">
    <property type="component" value="Chromosome 6"/>
</dbReference>
<dbReference type="EMBL" id="CM045763">
    <property type="protein sequence ID" value="KAI8021381.1"/>
    <property type="molecule type" value="Genomic_DNA"/>
</dbReference>